<reference evidence="2 3" key="1">
    <citation type="submission" date="2023-02" db="EMBL/GenBank/DDBJ databases">
        <title>LHISI_Scaffold_Assembly.</title>
        <authorList>
            <person name="Stuart O.P."/>
            <person name="Cleave R."/>
            <person name="Magrath M.J.L."/>
            <person name="Mikheyev A.S."/>
        </authorList>
    </citation>
    <scope>NUCLEOTIDE SEQUENCE [LARGE SCALE GENOMIC DNA]</scope>
    <source>
        <strain evidence="2">Daus_M_001</strain>
        <tissue evidence="2">Leg muscle</tissue>
    </source>
</reference>
<evidence type="ECO:0000313" key="2">
    <source>
        <dbReference type="EMBL" id="KAJ8871834.1"/>
    </source>
</evidence>
<name>A0ABQ9GIK3_9NEOP</name>
<gene>
    <name evidence="2" type="ORF">PR048_028174</name>
</gene>
<comment type="caution">
    <text evidence="2">The sequence shown here is derived from an EMBL/GenBank/DDBJ whole genome shotgun (WGS) entry which is preliminary data.</text>
</comment>
<dbReference type="Proteomes" id="UP001159363">
    <property type="component" value="Chromosome 11"/>
</dbReference>
<keyword evidence="3" id="KW-1185">Reference proteome</keyword>
<accession>A0ABQ9GIK3</accession>
<evidence type="ECO:0000256" key="1">
    <source>
        <dbReference type="SAM" id="MobiDB-lite"/>
    </source>
</evidence>
<feature type="region of interest" description="Disordered" evidence="1">
    <location>
        <begin position="220"/>
        <end position="247"/>
    </location>
</feature>
<feature type="region of interest" description="Disordered" evidence="1">
    <location>
        <begin position="423"/>
        <end position="462"/>
    </location>
</feature>
<feature type="region of interest" description="Disordered" evidence="1">
    <location>
        <begin position="302"/>
        <end position="325"/>
    </location>
</feature>
<dbReference type="EMBL" id="JARBHB010000012">
    <property type="protein sequence ID" value="KAJ8871834.1"/>
    <property type="molecule type" value="Genomic_DNA"/>
</dbReference>
<feature type="compositionally biased region" description="Basic and acidic residues" evidence="1">
    <location>
        <begin position="220"/>
        <end position="230"/>
    </location>
</feature>
<organism evidence="2 3">
    <name type="scientific">Dryococelus australis</name>
    <dbReference type="NCBI Taxonomy" id="614101"/>
    <lineage>
        <taxon>Eukaryota</taxon>
        <taxon>Metazoa</taxon>
        <taxon>Ecdysozoa</taxon>
        <taxon>Arthropoda</taxon>
        <taxon>Hexapoda</taxon>
        <taxon>Insecta</taxon>
        <taxon>Pterygota</taxon>
        <taxon>Neoptera</taxon>
        <taxon>Polyneoptera</taxon>
        <taxon>Phasmatodea</taxon>
        <taxon>Verophasmatodea</taxon>
        <taxon>Anareolatae</taxon>
        <taxon>Phasmatidae</taxon>
        <taxon>Eurycanthinae</taxon>
        <taxon>Dryococelus</taxon>
    </lineage>
</organism>
<sequence length="583" mass="65448">MVGGGDGGSGSDVAIYSHSSPSCLSAEKWTIEGRGMSNLKDRVAHSGEGRGGWPWAQRCGEHRPTAIEVRGSRRPPASIADFRVKISVTTDQEDIGGMQGRGRPPRKTGIVRHVTDMRKSPGANPPGIEPVRWEASSLYNTPLWPPSAKCDMLPRPQRTTVKFGFSRDLPFPPPLCSSAAPFSLHSTLIGSQDLVVKIRRNLSTQYHALSQRSYIFQARERRPQDKETPDKAILGKQKLNSNEPKESAEKKAMRFKIELMLTDFTRAAYCRRRRFAGSAHLALKRSVNLRVQGSQRLYRSNRSITKASRIPGSTERGEGDDQNIPVTITPHTQSTQGQKWYESRQTYRAQQARRHTFVNLHALLRFWLWEPRLRTEGDRFHTLLAMVNSDPLVLRLSSRNLRAMWGLGLTHHQLDFSAASAMEQRWNERESETGDPRENPPTNGIVRHDSHMRKSGVTRPGIEPGSPWWEESRLTSTVYSPLHCSLFAVAREREANALTALSGNSRRFQDQQLGISQGRRSLKVRGRPTISFLHHIAHVLGLSVADCGLNTRLWWLWIFGGVEFDPGLPSAEVGCGACPVKWS</sequence>
<proteinExistence type="predicted"/>
<protein>
    <submittedName>
        <fullName evidence="2">Uncharacterized protein</fullName>
    </submittedName>
</protein>
<evidence type="ECO:0000313" key="3">
    <source>
        <dbReference type="Proteomes" id="UP001159363"/>
    </source>
</evidence>
<feature type="compositionally biased region" description="Basic and acidic residues" evidence="1">
    <location>
        <begin position="425"/>
        <end position="438"/>
    </location>
</feature>